<dbReference type="GO" id="GO:0016788">
    <property type="term" value="F:hydrolase activity, acting on ester bonds"/>
    <property type="evidence" value="ECO:0007669"/>
    <property type="project" value="InterPro"/>
</dbReference>
<proteinExistence type="inferred from homology"/>
<dbReference type="SUPFAM" id="SSF55816">
    <property type="entry name" value="5'-nucleotidase (syn. UDP-sugar hydrolase), C-terminal domain"/>
    <property type="match status" value="1"/>
</dbReference>
<evidence type="ECO:0000256" key="6">
    <source>
        <dbReference type="RuleBase" id="RU362119"/>
    </source>
</evidence>
<dbReference type="PROSITE" id="PS00786">
    <property type="entry name" value="5_NUCLEOTIDASE_2"/>
    <property type="match status" value="1"/>
</dbReference>
<feature type="region of interest" description="Disordered" evidence="7">
    <location>
        <begin position="595"/>
        <end position="699"/>
    </location>
</feature>
<comment type="cofactor">
    <cofactor evidence="1">
        <name>a divalent metal cation</name>
        <dbReference type="ChEBI" id="CHEBI:60240"/>
    </cofactor>
</comment>
<accession>A0A140GSX4</accession>
<comment type="similarity">
    <text evidence="2 6">Belongs to the 5'-nucleotidase family.</text>
</comment>
<protein>
    <submittedName>
        <fullName evidence="9">2', 3'-cyclic nucleotide 2'-phosphodiesterase</fullName>
    </submittedName>
</protein>
<keyword evidence="4 6" id="KW-0547">Nucleotide-binding</keyword>
<keyword evidence="5 6" id="KW-0378">Hydrolase</keyword>
<feature type="compositionally biased region" description="Basic and acidic residues" evidence="7">
    <location>
        <begin position="633"/>
        <end position="653"/>
    </location>
</feature>
<reference evidence="9 10" key="1">
    <citation type="journal article" date="2016" name="PLoS ONE">
        <title>Plasmid Characterization and Chromosome Analysis of Two netF+ Clostridium perfringens Isolates Associated with Foal and Canine Necrotizing Enteritis.</title>
        <authorList>
            <person name="Mehdizadeh Gohari I."/>
            <person name="Kropinski A.M."/>
            <person name="Weese S.J."/>
            <person name="Parreira V.R."/>
            <person name="Whitehead A.E."/>
            <person name="Boerlin P."/>
            <person name="Prescott J.F."/>
        </authorList>
    </citation>
    <scope>NUCLEOTIDE SEQUENCE [LARGE SCALE GENOMIC DNA]</scope>
    <source>
        <strain evidence="9 10">JP838</strain>
    </source>
</reference>
<dbReference type="GO" id="GO:0030288">
    <property type="term" value="C:outer membrane-bounded periplasmic space"/>
    <property type="evidence" value="ECO:0007669"/>
    <property type="project" value="TreeGrafter"/>
</dbReference>
<dbReference type="AlphaFoldDB" id="A0A140GSX4"/>
<dbReference type="PANTHER" id="PTHR11575:SF6">
    <property type="entry name" value="2',3'-CYCLIC-NUCLEOTIDE 2'-PHOSPHODIESTERASE_3'-NUCLEOTIDASE"/>
    <property type="match status" value="1"/>
</dbReference>
<dbReference type="InterPro" id="IPR029052">
    <property type="entry name" value="Metallo-depent_PP-like"/>
</dbReference>
<dbReference type="PANTHER" id="PTHR11575">
    <property type="entry name" value="5'-NUCLEOTIDASE-RELATED"/>
    <property type="match status" value="1"/>
</dbReference>
<dbReference type="GO" id="GO:0046872">
    <property type="term" value="F:metal ion binding"/>
    <property type="evidence" value="ECO:0007669"/>
    <property type="project" value="UniProtKB-KW"/>
</dbReference>
<feature type="compositionally biased region" description="Low complexity" evidence="7">
    <location>
        <begin position="614"/>
        <end position="628"/>
    </location>
</feature>
<evidence type="ECO:0000256" key="4">
    <source>
        <dbReference type="ARBA" id="ARBA00022741"/>
    </source>
</evidence>
<feature type="compositionally biased region" description="Basic and acidic residues" evidence="7">
    <location>
        <begin position="597"/>
        <end position="612"/>
    </location>
</feature>
<evidence type="ECO:0000259" key="8">
    <source>
        <dbReference type="Pfam" id="PF02872"/>
    </source>
</evidence>
<dbReference type="Gene3D" id="3.90.780.10">
    <property type="entry name" value="5'-Nucleotidase, C-terminal domain"/>
    <property type="match status" value="1"/>
</dbReference>
<dbReference type="InterPro" id="IPR036907">
    <property type="entry name" value="5'-Nucleotdase_C_sf"/>
</dbReference>
<evidence type="ECO:0000256" key="5">
    <source>
        <dbReference type="ARBA" id="ARBA00022801"/>
    </source>
</evidence>
<dbReference type="Gene3D" id="3.60.21.10">
    <property type="match status" value="1"/>
</dbReference>
<keyword evidence="3" id="KW-0479">Metal-binding</keyword>
<dbReference type="InterPro" id="IPR006146">
    <property type="entry name" value="5'-Nucleotdase_CS"/>
</dbReference>
<evidence type="ECO:0000313" key="10">
    <source>
        <dbReference type="Proteomes" id="UP000070260"/>
    </source>
</evidence>
<dbReference type="RefSeq" id="WP_061429087.1">
    <property type="nucleotide sequence ID" value="NZ_CATNZO010000001.1"/>
</dbReference>
<gene>
    <name evidence="9" type="ORF">JFP838_13055</name>
</gene>
<dbReference type="InterPro" id="IPR006179">
    <property type="entry name" value="5_nucleotidase/apyrase"/>
</dbReference>
<evidence type="ECO:0000256" key="7">
    <source>
        <dbReference type="SAM" id="MobiDB-lite"/>
    </source>
</evidence>
<feature type="chain" id="PRO_5039743211" evidence="6">
    <location>
        <begin position="23"/>
        <end position="725"/>
    </location>
</feature>
<dbReference type="GO" id="GO:0009166">
    <property type="term" value="P:nucleotide catabolic process"/>
    <property type="evidence" value="ECO:0007669"/>
    <property type="project" value="InterPro"/>
</dbReference>
<dbReference type="PRINTS" id="PR01607">
    <property type="entry name" value="APYRASEFAMLY"/>
</dbReference>
<name>A0A140GSX4_CLOPF</name>
<dbReference type="PATRIC" id="fig|1502.177.peg.2665"/>
<feature type="compositionally biased region" description="Basic and acidic residues" evidence="7">
    <location>
        <begin position="663"/>
        <end position="678"/>
    </location>
</feature>
<dbReference type="Proteomes" id="UP000070260">
    <property type="component" value="Chromosome"/>
</dbReference>
<dbReference type="OrthoDB" id="9800780at2"/>
<dbReference type="EMBL" id="CP010994">
    <property type="protein sequence ID" value="AMN36658.1"/>
    <property type="molecule type" value="Genomic_DNA"/>
</dbReference>
<evidence type="ECO:0000256" key="2">
    <source>
        <dbReference type="ARBA" id="ARBA00006654"/>
    </source>
</evidence>
<keyword evidence="6" id="KW-0732">Signal</keyword>
<dbReference type="InterPro" id="IPR008334">
    <property type="entry name" value="5'-Nucleotdase_C"/>
</dbReference>
<dbReference type="GO" id="GO:0000166">
    <property type="term" value="F:nucleotide binding"/>
    <property type="evidence" value="ECO:0007669"/>
    <property type="project" value="UniProtKB-KW"/>
</dbReference>
<dbReference type="InterPro" id="IPR041827">
    <property type="entry name" value="CpdB_N"/>
</dbReference>
<dbReference type="SUPFAM" id="SSF56300">
    <property type="entry name" value="Metallo-dependent phosphatases"/>
    <property type="match status" value="1"/>
</dbReference>
<evidence type="ECO:0000256" key="1">
    <source>
        <dbReference type="ARBA" id="ARBA00001968"/>
    </source>
</evidence>
<evidence type="ECO:0000313" key="9">
    <source>
        <dbReference type="EMBL" id="AMN36658.1"/>
    </source>
</evidence>
<evidence type="ECO:0000256" key="3">
    <source>
        <dbReference type="ARBA" id="ARBA00022723"/>
    </source>
</evidence>
<feature type="domain" description="5'-Nucleotidase C-terminal" evidence="8">
    <location>
        <begin position="354"/>
        <end position="501"/>
    </location>
</feature>
<dbReference type="Pfam" id="PF02872">
    <property type="entry name" value="5_nucleotid_C"/>
    <property type="match status" value="1"/>
</dbReference>
<sequence length="725" mass="81494">MRKLIKPLSVATMMFLSLNLCFFNGKVVKGEEISNETKVTILGTSDIHGRFVPWEYSSDTENKSGSLSQISTIVKKERNENPNLILVDAGDSIQDNFVETFNKGPHQPMVLGMNKMKYDIWEMGNHEFNFGLDVLKHVTSQFEGKVLAGNIYNDDGTRFMDGYTIIERDGIKIGIIGMDTPMIKEFEKPYNIKGIEFRDPVKETKKIIKELDGKVDAMIGVMHMGLDNENAISNTGVTDIANQCPELTAIVGGHMHKLVKNEVVNGVIITEPGKYGQAVSKIDLTFKKENGKNVLKNKNADTISVANVESDKEIEDLLKPFHEELRKDANSVIGRLEGVNMVDEDYIKGIPTIHIEDTPLIDFFHEVGKYYSKADVIALSIDNDKAKLNVGDIKKKDIAYNYRYTGGEISVYEVTGKDLKKYMEWAAGYFNTLNPGDITPSFNPKRRASKYSTNDMFGGITYKIDLREKEGNRIKDVKYKDGRELKDTDVLKLGMNSYRLGQLQGKGGIFEGKEFKKLWDSKTAYGEEEVTIRNLAIDYIKNVKNGLINAKKQNNWCLLGIDPNSENYKKVRDLVNSGELKIPTSEDGKYTNIASINEKDLPQDNNTSKENEENINLDSINNKNNNKDQGVNEESKKDVLKVDENIEKQKNNKENNSNGDNTLVKEDSKSKEVNEKNNEQNNIEEVSKKENKLPNTGSPIGAEAMSQIGMLLLGAGVILKKKNKK</sequence>
<feature type="signal peptide" evidence="6">
    <location>
        <begin position="1"/>
        <end position="22"/>
    </location>
</feature>
<dbReference type="NCBIfam" id="TIGR01167">
    <property type="entry name" value="LPXTG_anchor"/>
    <property type="match status" value="1"/>
</dbReference>
<dbReference type="CDD" id="cd07410">
    <property type="entry name" value="MPP_CpdB_N"/>
    <property type="match status" value="1"/>
</dbReference>
<organism evidence="9 10">
    <name type="scientific">Clostridium perfringens</name>
    <dbReference type="NCBI Taxonomy" id="1502"/>
    <lineage>
        <taxon>Bacteria</taxon>
        <taxon>Bacillati</taxon>
        <taxon>Bacillota</taxon>
        <taxon>Clostridia</taxon>
        <taxon>Eubacteriales</taxon>
        <taxon>Clostridiaceae</taxon>
        <taxon>Clostridium</taxon>
    </lineage>
</organism>